<proteinExistence type="predicted"/>
<dbReference type="EMBL" id="JADXDR010000053">
    <property type="protein sequence ID" value="KAI7842272.1"/>
    <property type="molecule type" value="Genomic_DNA"/>
</dbReference>
<sequence length="198" mass="21098">MLAAVTGLAYTVGNLLRLEGYLAYGLPLPIVLAALRSGPLPALKTLAVAVLLLLILMGPVRAATYLLVYGVLSLTLGLCWALRLPWLLSVPLGALARIAGYFAYIALSSFVTNENLLALMMTNVYSLLDQFSAVLGTSGAPPPLAVAVVLASLLFVNSLMYVFLMHVLYAIMLRAMGMGQQMRLPKFAERFVAGLPAA</sequence>
<name>A0AAD5H7H1_9CHLO</name>
<reference evidence="2" key="1">
    <citation type="submission" date="2020-11" db="EMBL/GenBank/DDBJ databases">
        <title>Chlorella ohadii genome sequencing and assembly.</title>
        <authorList>
            <person name="Murik O."/>
            <person name="Treves H."/>
            <person name="Kedem I."/>
            <person name="Shotland Y."/>
            <person name="Kaplan A."/>
        </authorList>
    </citation>
    <scope>NUCLEOTIDE SEQUENCE</scope>
    <source>
        <strain evidence="2">1</strain>
    </source>
</reference>
<dbReference type="AlphaFoldDB" id="A0AAD5H7H1"/>
<dbReference type="InterPro" id="IPR018710">
    <property type="entry name" value="DUF2232"/>
</dbReference>
<keyword evidence="1" id="KW-0472">Membrane</keyword>
<keyword evidence="1" id="KW-0812">Transmembrane</keyword>
<keyword evidence="1" id="KW-1133">Transmembrane helix</keyword>
<gene>
    <name evidence="2" type="ORF">COHA_003913</name>
</gene>
<evidence type="ECO:0000313" key="2">
    <source>
        <dbReference type="EMBL" id="KAI7842272.1"/>
    </source>
</evidence>
<evidence type="ECO:0000256" key="1">
    <source>
        <dbReference type="SAM" id="Phobius"/>
    </source>
</evidence>
<feature type="transmembrane region" description="Helical" evidence="1">
    <location>
        <begin position="144"/>
        <end position="173"/>
    </location>
</feature>
<comment type="caution">
    <text evidence="2">The sequence shown here is derived from an EMBL/GenBank/DDBJ whole genome shotgun (WGS) entry which is preliminary data.</text>
</comment>
<feature type="transmembrane region" description="Helical" evidence="1">
    <location>
        <begin position="18"/>
        <end position="35"/>
    </location>
</feature>
<protein>
    <recommendedName>
        <fullName evidence="4">DUF2232 domain-containing protein</fullName>
    </recommendedName>
</protein>
<dbReference type="PANTHER" id="PTHR37185:SF3">
    <property type="entry name" value="MEMBRANE PROTEIN"/>
    <property type="match status" value="1"/>
</dbReference>
<dbReference type="PANTHER" id="PTHR37185">
    <property type="entry name" value="MEMBRANE PROTEIN"/>
    <property type="match status" value="1"/>
</dbReference>
<dbReference type="Pfam" id="PF09991">
    <property type="entry name" value="DUF2232"/>
    <property type="match status" value="1"/>
</dbReference>
<dbReference type="Proteomes" id="UP001205105">
    <property type="component" value="Unassembled WGS sequence"/>
</dbReference>
<organism evidence="2 3">
    <name type="scientific">Chlorella ohadii</name>
    <dbReference type="NCBI Taxonomy" id="2649997"/>
    <lineage>
        <taxon>Eukaryota</taxon>
        <taxon>Viridiplantae</taxon>
        <taxon>Chlorophyta</taxon>
        <taxon>core chlorophytes</taxon>
        <taxon>Trebouxiophyceae</taxon>
        <taxon>Chlorellales</taxon>
        <taxon>Chlorellaceae</taxon>
        <taxon>Chlorella clade</taxon>
        <taxon>Chlorella</taxon>
    </lineage>
</organism>
<evidence type="ECO:0008006" key="4">
    <source>
        <dbReference type="Google" id="ProtNLM"/>
    </source>
</evidence>
<keyword evidence="3" id="KW-1185">Reference proteome</keyword>
<evidence type="ECO:0000313" key="3">
    <source>
        <dbReference type="Proteomes" id="UP001205105"/>
    </source>
</evidence>
<accession>A0AAD5H7H1</accession>